<dbReference type="GO" id="GO:0008168">
    <property type="term" value="F:methyltransferase activity"/>
    <property type="evidence" value="ECO:0007669"/>
    <property type="project" value="UniProtKB-KW"/>
</dbReference>
<dbReference type="PROSITE" id="PS51318">
    <property type="entry name" value="TAT"/>
    <property type="match status" value="1"/>
</dbReference>
<evidence type="ECO:0000256" key="3">
    <source>
        <dbReference type="ARBA" id="ARBA00022691"/>
    </source>
</evidence>
<dbReference type="InterPro" id="IPR006311">
    <property type="entry name" value="TAT_signal"/>
</dbReference>
<reference evidence="7" key="1">
    <citation type="journal article" date="2019" name="Int. J. Syst. Evol. Microbiol.">
        <title>The Global Catalogue of Microorganisms (GCM) 10K type strain sequencing project: providing services to taxonomists for standard genome sequencing and annotation.</title>
        <authorList>
            <consortium name="The Broad Institute Genomics Platform"/>
            <consortium name="The Broad Institute Genome Sequencing Center for Infectious Disease"/>
            <person name="Wu L."/>
            <person name="Ma J."/>
        </authorList>
    </citation>
    <scope>NUCLEOTIDE SEQUENCE [LARGE SCALE GENOMIC DNA]</scope>
    <source>
        <strain evidence="7">KCTC 52168</strain>
    </source>
</reference>
<gene>
    <name evidence="6" type="ORF">ACFOEN_12970</name>
</gene>
<comment type="caution">
    <text evidence="6">The sequence shown here is derived from an EMBL/GenBank/DDBJ whole genome shotgun (WGS) entry which is preliminary data.</text>
</comment>
<proteinExistence type="predicted"/>
<protein>
    <submittedName>
        <fullName evidence="6">Class I SAM-dependent methyltransferase</fullName>
        <ecNumber evidence="6">2.1.-.-</ecNumber>
    </submittedName>
</protein>
<dbReference type="InterPro" id="IPR041698">
    <property type="entry name" value="Methyltransf_25"/>
</dbReference>
<dbReference type="PANTHER" id="PTHR13610">
    <property type="entry name" value="METHYLTRANSFERASE DOMAIN-CONTAINING PROTEIN"/>
    <property type="match status" value="1"/>
</dbReference>
<evidence type="ECO:0000313" key="6">
    <source>
        <dbReference type="EMBL" id="MFC3148537.1"/>
    </source>
</evidence>
<evidence type="ECO:0000256" key="1">
    <source>
        <dbReference type="ARBA" id="ARBA00022603"/>
    </source>
</evidence>
<dbReference type="InterPro" id="IPR026170">
    <property type="entry name" value="FAM173A/B"/>
</dbReference>
<dbReference type="GO" id="GO:0032259">
    <property type="term" value="P:methylation"/>
    <property type="evidence" value="ECO:0007669"/>
    <property type="project" value="UniProtKB-KW"/>
</dbReference>
<dbReference type="SUPFAM" id="SSF53335">
    <property type="entry name" value="S-adenosyl-L-methionine-dependent methyltransferases"/>
    <property type="match status" value="1"/>
</dbReference>
<keyword evidence="1 6" id="KW-0489">Methyltransferase</keyword>
<keyword evidence="7" id="KW-1185">Reference proteome</keyword>
<dbReference type="CDD" id="cd02440">
    <property type="entry name" value="AdoMet_MTases"/>
    <property type="match status" value="1"/>
</dbReference>
<feature type="region of interest" description="Disordered" evidence="4">
    <location>
        <begin position="1"/>
        <end position="20"/>
    </location>
</feature>
<accession>A0ABV7H9U1</accession>
<keyword evidence="3" id="KW-0949">S-adenosyl-L-methionine</keyword>
<evidence type="ECO:0000259" key="5">
    <source>
        <dbReference type="Pfam" id="PF13649"/>
    </source>
</evidence>
<dbReference type="InterPro" id="IPR029063">
    <property type="entry name" value="SAM-dependent_MTases_sf"/>
</dbReference>
<feature type="domain" description="Methyltransferase" evidence="5">
    <location>
        <begin position="80"/>
        <end position="166"/>
    </location>
</feature>
<dbReference type="EC" id="2.1.-.-" evidence="6"/>
<dbReference type="Gene3D" id="3.40.50.150">
    <property type="entry name" value="Vaccinia Virus protein VP39"/>
    <property type="match status" value="1"/>
</dbReference>
<keyword evidence="2 6" id="KW-0808">Transferase</keyword>
<dbReference type="RefSeq" id="WP_377304589.1">
    <property type="nucleotide sequence ID" value="NZ_CP180191.1"/>
</dbReference>
<evidence type="ECO:0000256" key="2">
    <source>
        <dbReference type="ARBA" id="ARBA00022679"/>
    </source>
</evidence>
<dbReference type="PANTHER" id="PTHR13610:SF11">
    <property type="entry name" value="METHYLTRANSFERASE DOMAIN-CONTAINING PROTEIN"/>
    <property type="match status" value="1"/>
</dbReference>
<dbReference type="EMBL" id="JBHRTI010000007">
    <property type="protein sequence ID" value="MFC3148537.1"/>
    <property type="molecule type" value="Genomic_DNA"/>
</dbReference>
<evidence type="ECO:0000256" key="4">
    <source>
        <dbReference type="SAM" id="MobiDB-lite"/>
    </source>
</evidence>
<sequence>MQHDPRLMNPLPSETFAGPETPARRRLMLASAASGALAWMGAPAISLARDLELDVPYVPTPMTVVDRMLEMAKVGKRDLVYDLGCGDGRIVIRAAERFGCRGVGVDLDPARVSEAKANAEKAKVQSLVKFEVGNVFTYDFSPATVVTMYLLRSVNMRLRPRLLAELKPGTRIVSHAFDLGDWKPEQTARIDGSNVFMWTVPSRG</sequence>
<evidence type="ECO:0000313" key="7">
    <source>
        <dbReference type="Proteomes" id="UP001595556"/>
    </source>
</evidence>
<name>A0ABV7H9U1_9BURK</name>
<organism evidence="6 7">
    <name type="scientific">Piscinibacterium candidicorallinum</name>
    <dbReference type="NCBI Taxonomy" id="1793872"/>
    <lineage>
        <taxon>Bacteria</taxon>
        <taxon>Pseudomonadati</taxon>
        <taxon>Pseudomonadota</taxon>
        <taxon>Betaproteobacteria</taxon>
        <taxon>Burkholderiales</taxon>
        <taxon>Piscinibacterium</taxon>
    </lineage>
</organism>
<dbReference type="Proteomes" id="UP001595556">
    <property type="component" value="Unassembled WGS sequence"/>
</dbReference>
<dbReference type="Pfam" id="PF13649">
    <property type="entry name" value="Methyltransf_25"/>
    <property type="match status" value="1"/>
</dbReference>